<dbReference type="GO" id="GO:0005524">
    <property type="term" value="F:ATP binding"/>
    <property type="evidence" value="ECO:0007669"/>
    <property type="project" value="UniProtKB-UniRule"/>
</dbReference>
<dbReference type="Gene3D" id="1.10.10.2220">
    <property type="match status" value="1"/>
</dbReference>
<dbReference type="Gene3D" id="1.10.150.20">
    <property type="entry name" value="5' to 3' exonuclease, C-terminal subdomain"/>
    <property type="match status" value="1"/>
</dbReference>
<dbReference type="Gene3D" id="3.40.50.300">
    <property type="entry name" value="P-loop containing nucleotide triphosphate hydrolases"/>
    <property type="match status" value="2"/>
</dbReference>
<keyword evidence="3" id="KW-0413">Isomerase</keyword>
<evidence type="ECO:0000256" key="1">
    <source>
        <dbReference type="ARBA" id="ARBA00022741"/>
    </source>
</evidence>
<keyword evidence="1 3" id="KW-0547">Nucleotide-binding</keyword>
<dbReference type="SMART" id="SM00278">
    <property type="entry name" value="HhH1"/>
    <property type="match status" value="2"/>
</dbReference>
<dbReference type="EMBL" id="SMAA01000006">
    <property type="protein sequence ID" value="TCS79648.1"/>
    <property type="molecule type" value="Genomic_DNA"/>
</dbReference>
<dbReference type="Pfam" id="PF13245">
    <property type="entry name" value="AAA_19"/>
    <property type="match status" value="1"/>
</dbReference>
<dbReference type="Pfam" id="PF23139">
    <property type="entry name" value="OB_YrrC"/>
    <property type="match status" value="1"/>
</dbReference>
<dbReference type="Pfam" id="PF14490">
    <property type="entry name" value="HHH_RecD2"/>
    <property type="match status" value="1"/>
</dbReference>
<dbReference type="InterPro" id="IPR029493">
    <property type="entry name" value="RecD2-like_HHH"/>
</dbReference>
<accession>A0A4R3K9N1</accession>
<dbReference type="GO" id="GO:0006281">
    <property type="term" value="P:DNA repair"/>
    <property type="evidence" value="ECO:0007669"/>
    <property type="project" value="InterPro"/>
</dbReference>
<dbReference type="InterPro" id="IPR055446">
    <property type="entry name" value="RecD2_N_OB"/>
</dbReference>
<protein>
    <recommendedName>
        <fullName evidence="3">ATP-dependent RecD2 DNA helicase</fullName>
        <ecNumber evidence="3">5.6.2.3</ecNumber>
    </recommendedName>
    <alternativeName>
        <fullName evidence="3">DNA 5'-3' helicase subunit RecD2</fullName>
    </alternativeName>
</protein>
<dbReference type="InterPro" id="IPR027417">
    <property type="entry name" value="P-loop_NTPase"/>
</dbReference>
<dbReference type="InterPro" id="IPR041451">
    <property type="entry name" value="RecD2_SH13"/>
</dbReference>
<comment type="catalytic activity">
    <reaction evidence="3">
        <text>ATP + H2O = ADP + phosphate + H(+)</text>
        <dbReference type="Rhea" id="RHEA:13065"/>
        <dbReference type="ChEBI" id="CHEBI:15377"/>
        <dbReference type="ChEBI" id="CHEBI:15378"/>
        <dbReference type="ChEBI" id="CHEBI:30616"/>
        <dbReference type="ChEBI" id="CHEBI:43474"/>
        <dbReference type="ChEBI" id="CHEBI:456216"/>
        <dbReference type="EC" id="5.6.2.3"/>
    </reaction>
</comment>
<proteinExistence type="inferred from homology"/>
<name>A0A4R3K9N1_9FIRM</name>
<dbReference type="PANTHER" id="PTHR43788:SF6">
    <property type="entry name" value="DNA HELICASE B"/>
    <property type="match status" value="1"/>
</dbReference>
<gene>
    <name evidence="3" type="primary">recD2</name>
    <name evidence="5" type="ORF">EDC37_10663</name>
</gene>
<dbReference type="InterPro" id="IPR010994">
    <property type="entry name" value="RuvA_2-like"/>
</dbReference>
<dbReference type="GO" id="GO:0006310">
    <property type="term" value="P:DNA recombination"/>
    <property type="evidence" value="ECO:0007669"/>
    <property type="project" value="InterPro"/>
</dbReference>
<reference evidence="5 6" key="1">
    <citation type="submission" date="2019-03" db="EMBL/GenBank/DDBJ databases">
        <title>Genomic Encyclopedia of Type Strains, Phase IV (KMG-IV): sequencing the most valuable type-strain genomes for metagenomic binning, comparative biology and taxonomic classification.</title>
        <authorList>
            <person name="Goeker M."/>
        </authorList>
    </citation>
    <scope>NUCLEOTIDE SEQUENCE [LARGE SCALE GENOMIC DNA]</scope>
    <source>
        <strain evidence="5 6">DSM 20467</strain>
    </source>
</reference>
<keyword evidence="6" id="KW-1185">Reference proteome</keyword>
<dbReference type="HAMAP" id="MF_01488">
    <property type="entry name" value="RecD2"/>
    <property type="match status" value="1"/>
</dbReference>
<dbReference type="PANTHER" id="PTHR43788">
    <property type="entry name" value="DNA2/NAM7 HELICASE FAMILY MEMBER"/>
    <property type="match status" value="1"/>
</dbReference>
<keyword evidence="3" id="KW-0238">DNA-binding</keyword>
<dbReference type="EC" id="5.6.2.3" evidence="3"/>
<dbReference type="Gene3D" id="2.30.30.940">
    <property type="match status" value="1"/>
</dbReference>
<keyword evidence="3" id="KW-0347">Helicase</keyword>
<comment type="caution">
    <text evidence="5">The sequence shown here is derived from an EMBL/GenBank/DDBJ whole genome shotgun (WGS) entry which is preliminary data.</text>
</comment>
<dbReference type="SUPFAM" id="SSF52540">
    <property type="entry name" value="P-loop containing nucleoside triphosphate hydrolases"/>
    <property type="match status" value="2"/>
</dbReference>
<feature type="domain" description="Helix-hairpin-helix DNA-binding motif class 1" evidence="4">
    <location>
        <begin position="83"/>
        <end position="104"/>
    </location>
</feature>
<evidence type="ECO:0000256" key="3">
    <source>
        <dbReference type="HAMAP-Rule" id="MF_01488"/>
    </source>
</evidence>
<feature type="domain" description="Helix-hairpin-helix DNA-binding motif class 1" evidence="4">
    <location>
        <begin position="118"/>
        <end position="137"/>
    </location>
</feature>
<dbReference type="AlphaFoldDB" id="A0A4R3K9N1"/>
<dbReference type="Pfam" id="PF13538">
    <property type="entry name" value="UvrD_C_2"/>
    <property type="match status" value="1"/>
</dbReference>
<dbReference type="GO" id="GO:0017116">
    <property type="term" value="F:single-stranded DNA helicase activity"/>
    <property type="evidence" value="ECO:0007669"/>
    <property type="project" value="TreeGrafter"/>
</dbReference>
<comment type="function">
    <text evidence="3">DNA-dependent ATPase and ATP-dependent 5'-3' DNA helicase. Has no activity on blunt DNA or DNA with 3'-overhangs, requires at least 10 bases of 5'-ssDNA for helicase activity.</text>
</comment>
<dbReference type="CDD" id="cd18809">
    <property type="entry name" value="SF1_C_RecD"/>
    <property type="match status" value="1"/>
</dbReference>
<dbReference type="GO" id="GO:0016887">
    <property type="term" value="F:ATP hydrolysis activity"/>
    <property type="evidence" value="ECO:0007669"/>
    <property type="project" value="RHEA"/>
</dbReference>
<evidence type="ECO:0000259" key="4">
    <source>
        <dbReference type="SMART" id="SM00278"/>
    </source>
</evidence>
<dbReference type="GO" id="GO:0003677">
    <property type="term" value="F:DNA binding"/>
    <property type="evidence" value="ECO:0007669"/>
    <property type="project" value="UniProtKB-UniRule"/>
</dbReference>
<dbReference type="OrthoDB" id="9803432at2"/>
<dbReference type="Pfam" id="PF18335">
    <property type="entry name" value="SH3_13"/>
    <property type="match status" value="1"/>
</dbReference>
<dbReference type="InterPro" id="IPR050534">
    <property type="entry name" value="Coronavir_polyprotein_1ab"/>
</dbReference>
<dbReference type="CDD" id="cd17933">
    <property type="entry name" value="DEXSc_RecD-like"/>
    <property type="match status" value="1"/>
</dbReference>
<organism evidence="5 6">
    <name type="scientific">Pectinatus cerevisiiphilus</name>
    <dbReference type="NCBI Taxonomy" id="86956"/>
    <lineage>
        <taxon>Bacteria</taxon>
        <taxon>Bacillati</taxon>
        <taxon>Bacillota</taxon>
        <taxon>Negativicutes</taxon>
        <taxon>Selenomonadales</taxon>
        <taxon>Selenomonadaceae</taxon>
        <taxon>Pectinatus</taxon>
    </lineage>
</organism>
<evidence type="ECO:0000256" key="2">
    <source>
        <dbReference type="ARBA" id="ARBA00022840"/>
    </source>
</evidence>
<feature type="binding site" evidence="3">
    <location>
        <begin position="345"/>
        <end position="349"/>
    </location>
    <ligand>
        <name>ATP</name>
        <dbReference type="ChEBI" id="CHEBI:30616"/>
    </ligand>
</feature>
<dbReference type="SUPFAM" id="SSF47781">
    <property type="entry name" value="RuvA domain 2-like"/>
    <property type="match status" value="1"/>
</dbReference>
<dbReference type="GO" id="GO:0009338">
    <property type="term" value="C:exodeoxyribonuclease V complex"/>
    <property type="evidence" value="ECO:0007669"/>
    <property type="project" value="TreeGrafter"/>
</dbReference>
<dbReference type="GO" id="GO:0043139">
    <property type="term" value="F:5'-3' DNA helicase activity"/>
    <property type="evidence" value="ECO:0007669"/>
    <property type="project" value="UniProtKB-UniRule"/>
</dbReference>
<dbReference type="Proteomes" id="UP000295188">
    <property type="component" value="Unassembled WGS sequence"/>
</dbReference>
<dbReference type="InterPro" id="IPR027785">
    <property type="entry name" value="UvrD-like_helicase_C"/>
</dbReference>
<keyword evidence="3" id="KW-0378">Hydrolase</keyword>
<dbReference type="Pfam" id="PF14520">
    <property type="entry name" value="HHH_5"/>
    <property type="match status" value="1"/>
</dbReference>
<dbReference type="NCBIfam" id="TIGR01448">
    <property type="entry name" value="recD_rel"/>
    <property type="match status" value="1"/>
</dbReference>
<keyword evidence="2 3" id="KW-0067">ATP-binding</keyword>
<dbReference type="InterPro" id="IPR003583">
    <property type="entry name" value="Hlx-hairpin-Hlx_DNA-bd_motif"/>
</dbReference>
<comment type="similarity">
    <text evidence="3">Belongs to the RecD family. RecD2 subfamily.</text>
</comment>
<dbReference type="RefSeq" id="WP_132548684.1">
    <property type="nucleotide sequence ID" value="NZ_SMAA01000006.1"/>
</dbReference>
<dbReference type="InterPro" id="IPR006345">
    <property type="entry name" value="RecD2"/>
</dbReference>
<evidence type="ECO:0000313" key="6">
    <source>
        <dbReference type="Proteomes" id="UP000295188"/>
    </source>
</evidence>
<evidence type="ECO:0000313" key="5">
    <source>
        <dbReference type="EMBL" id="TCS79648.1"/>
    </source>
</evidence>
<sequence>MEKIEGSIQAVIFTNATGSFSVFRLKPEQQSTSITVTCSFPAPLVGQNVCVEGSWVVHPRFGQQFKAAKLKATAPDSSDGIERFLSSGALAGIGPAMAKRIVAMFGKETLQIIENSPGKLCEVSGIGKKTAQKIFESYNEQGELREIMIWLETHGLSSTYAGRIFEEYGSFAIEIMENDPYRLAHDIDGIGFLTADQVAAQLGVEKNDDSRIIAGINFALLQIATNGHCCAPENLIVTKTAKLLNIGRESIHTKLQQEIDQDHLYTEYIGGEQLIYPPYLYFAEKQTAQRILELDSSVEPLPLENAAKMTSEWEAGSQLKLAQKQREAIEAVLRHGMFILTGGPGTGKTTVIQGILFVLQHFGLKVLLGAPTGRAAKRLAESTGQSASTIHRLLEATGIRAGDESTFGKDSDEPLEADAIIIDEVSMVDIVLMQHFLNAIPNGCRIVLVGDVDQLPAVGPGAVLKDMLRSGAVSSLRLEEIFRQAQESIIIHNAHAINAGRMPDYTSSSDFIFLEIEDDETTAAKIVSLCKNDLPAAGFDPLTDAQVLAPMHRLPCGVSNLNKLLQDALNSTSAEKNEYKTASQTFRCGDKIMQIKNNYEKNVFNGDIGFIKAITPQKITVTFGENSVDYQQAETNQLMLAYAMSVHKSQGSEYKIIILPLTNGHFIMLQRNLLYTAVTRAKEKVILLGSKKALYTAVQNNRTQKRYTLLAERLAHNIN</sequence>